<evidence type="ECO:0000313" key="3">
    <source>
        <dbReference type="EMBL" id="QEX19283.1"/>
    </source>
</evidence>
<protein>
    <recommendedName>
        <fullName evidence="5">Transmembrane protein</fullName>
    </recommendedName>
</protein>
<sequence length="306" mass="31676">MVSTSNLAGRDSAVVIIEDDLARDELTRSAVSWGAIFVGALAAAAVTVILVVLGTGLGLTMVSPWAGMGASAATVGVSALIWVVVVQWLSSGLGGFLAGRLRTKLIRLHTHEVFFRDTAHGFAAWSLATVAGAVLFALATAHGVGGAARGAADAAAIASASAPPAAGMRGPGGPQDYFVDLLLRTTNPVVEVSKLDTRAETKRILERSTQDGTITLAPEDRTYIAQMVAARTASTQADAETRVDQIVTQLNEAEQKARAAADEARKRAAQLAIVTALSMVIGAFIAAAAAALGGRARDDQEIFFRR</sequence>
<evidence type="ECO:0000256" key="2">
    <source>
        <dbReference type="SAM" id="Phobius"/>
    </source>
</evidence>
<keyword evidence="4" id="KW-1185">Reference proteome</keyword>
<evidence type="ECO:0000256" key="1">
    <source>
        <dbReference type="SAM" id="Coils"/>
    </source>
</evidence>
<keyword evidence="1" id="KW-0175">Coiled coil</keyword>
<organism evidence="3 4">
    <name type="scientific">Hypericibacter terrae</name>
    <dbReference type="NCBI Taxonomy" id="2602015"/>
    <lineage>
        <taxon>Bacteria</taxon>
        <taxon>Pseudomonadati</taxon>
        <taxon>Pseudomonadota</taxon>
        <taxon>Alphaproteobacteria</taxon>
        <taxon>Rhodospirillales</taxon>
        <taxon>Dongiaceae</taxon>
        <taxon>Hypericibacter</taxon>
    </lineage>
</organism>
<accession>A0A5J6MPH9</accession>
<feature type="transmembrane region" description="Helical" evidence="2">
    <location>
        <begin position="122"/>
        <end position="141"/>
    </location>
</feature>
<evidence type="ECO:0000313" key="4">
    <source>
        <dbReference type="Proteomes" id="UP000326202"/>
    </source>
</evidence>
<dbReference type="EMBL" id="CP042906">
    <property type="protein sequence ID" value="QEX19283.1"/>
    <property type="molecule type" value="Genomic_DNA"/>
</dbReference>
<proteinExistence type="predicted"/>
<feature type="transmembrane region" description="Helical" evidence="2">
    <location>
        <begin position="30"/>
        <end position="53"/>
    </location>
</feature>
<reference evidence="3 4" key="1">
    <citation type="submission" date="2019-08" db="EMBL/GenBank/DDBJ databases">
        <title>Hyperibacter terrae gen. nov., sp. nov. and Hyperibacter viscosus sp. nov., two new members in the family Rhodospirillaceae isolated from the rhizosphere of Hypericum perforatum.</title>
        <authorList>
            <person name="Noviana Z."/>
        </authorList>
    </citation>
    <scope>NUCLEOTIDE SEQUENCE [LARGE SCALE GENOMIC DNA]</scope>
    <source>
        <strain evidence="3 4">R5913</strain>
    </source>
</reference>
<gene>
    <name evidence="3" type="ORF">FRZ44_45960</name>
</gene>
<keyword evidence="2" id="KW-0812">Transmembrane</keyword>
<keyword evidence="2" id="KW-1133">Transmembrane helix</keyword>
<dbReference type="AlphaFoldDB" id="A0A5J6MPH9"/>
<dbReference type="Proteomes" id="UP000326202">
    <property type="component" value="Chromosome"/>
</dbReference>
<feature type="coiled-coil region" evidence="1">
    <location>
        <begin position="236"/>
        <end position="270"/>
    </location>
</feature>
<dbReference type="KEGG" id="htq:FRZ44_45960"/>
<keyword evidence="2" id="KW-0472">Membrane</keyword>
<evidence type="ECO:0008006" key="5">
    <source>
        <dbReference type="Google" id="ProtNLM"/>
    </source>
</evidence>
<feature type="transmembrane region" description="Helical" evidence="2">
    <location>
        <begin position="271"/>
        <end position="292"/>
    </location>
</feature>
<name>A0A5J6MPH9_9PROT</name>